<dbReference type="Proteomes" id="UP000000379">
    <property type="component" value="Chromosome"/>
</dbReference>
<name>D7CQM3_TRURR</name>
<evidence type="ECO:0000313" key="2">
    <source>
        <dbReference type="EMBL" id="ADI15007.1"/>
    </source>
</evidence>
<organism evidence="2 3">
    <name type="scientific">Truepera radiovictrix (strain DSM 17093 / CIP 108686 / LMG 22925 / RQ-24)</name>
    <dbReference type="NCBI Taxonomy" id="649638"/>
    <lineage>
        <taxon>Bacteria</taxon>
        <taxon>Thermotogati</taxon>
        <taxon>Deinococcota</taxon>
        <taxon>Deinococci</taxon>
        <taxon>Trueperales</taxon>
        <taxon>Trueperaceae</taxon>
        <taxon>Truepera</taxon>
    </lineage>
</organism>
<feature type="region of interest" description="Disordered" evidence="1">
    <location>
        <begin position="54"/>
        <end position="87"/>
    </location>
</feature>
<dbReference type="Pfam" id="PF11697">
    <property type="entry name" value="DUF3293"/>
    <property type="match status" value="1"/>
</dbReference>
<dbReference type="KEGG" id="tra:Trad_1891"/>
<dbReference type="InterPro" id="IPR021710">
    <property type="entry name" value="DUF3293"/>
</dbReference>
<dbReference type="AlphaFoldDB" id="D7CQM3"/>
<dbReference type="HOGENOM" id="CLU_139217_1_0_0"/>
<sequence length="144" mass="15994">MSETLENYADVYADAVYRAVGVAFALSPTPTGERLFGGRPFVLVTAYNPRSVALPDEENRQRNAALEEELQSRGLEYGPSSGASRDGSWEEPGFVVFDLTADEARALGRRYEQHAVVWGEGERVALLWCEDGRTETFYPRLEAA</sequence>
<reference evidence="2 3" key="2">
    <citation type="journal article" date="2011" name="Stand. Genomic Sci.">
        <title>Complete genome sequence of Truepera radiovictrix type strain (RQ-24).</title>
        <authorList>
            <person name="Ivanova N."/>
            <person name="Rohde C."/>
            <person name="Munk C."/>
            <person name="Nolan M."/>
            <person name="Lucas S."/>
            <person name="Del Rio T.G."/>
            <person name="Tice H."/>
            <person name="Deshpande S."/>
            <person name="Cheng J.F."/>
            <person name="Tapia R."/>
            <person name="Han C."/>
            <person name="Goodwin L."/>
            <person name="Pitluck S."/>
            <person name="Liolios K."/>
            <person name="Mavromatis K."/>
            <person name="Mikhailova N."/>
            <person name="Pati A."/>
            <person name="Chen A."/>
            <person name="Palaniappan K."/>
            <person name="Land M."/>
            <person name="Hauser L."/>
            <person name="Chang Y.J."/>
            <person name="Jeffries C.D."/>
            <person name="Brambilla E."/>
            <person name="Rohde M."/>
            <person name="Goker M."/>
            <person name="Tindall B.J."/>
            <person name="Woyke T."/>
            <person name="Bristow J."/>
            <person name="Eisen J.A."/>
            <person name="Markowitz V."/>
            <person name="Hugenholtz P."/>
            <person name="Kyrpides N.C."/>
            <person name="Klenk H.P."/>
            <person name="Lapidus A."/>
        </authorList>
    </citation>
    <scope>NUCLEOTIDE SEQUENCE [LARGE SCALE GENOMIC DNA]</scope>
    <source>
        <strain evidence="3">DSM 17093 / CIP 108686 / LMG 22925 / RQ-24</strain>
    </source>
</reference>
<evidence type="ECO:0000313" key="3">
    <source>
        <dbReference type="Proteomes" id="UP000000379"/>
    </source>
</evidence>
<dbReference type="EMBL" id="CP002049">
    <property type="protein sequence ID" value="ADI15007.1"/>
    <property type="molecule type" value="Genomic_DNA"/>
</dbReference>
<accession>D7CQM3</accession>
<proteinExistence type="predicted"/>
<protein>
    <recommendedName>
        <fullName evidence="4">DUF3293 domain-containing protein</fullName>
    </recommendedName>
</protein>
<dbReference type="eggNOG" id="ENOG5033AYA">
    <property type="taxonomic scope" value="Bacteria"/>
</dbReference>
<keyword evidence="3" id="KW-1185">Reference proteome</keyword>
<dbReference type="OrthoDB" id="27515at2"/>
<reference evidence="3" key="1">
    <citation type="submission" date="2010-05" db="EMBL/GenBank/DDBJ databases">
        <title>The complete genome of Truepera radiovictris DSM 17093.</title>
        <authorList>
            <consortium name="US DOE Joint Genome Institute (JGI-PGF)"/>
            <person name="Lucas S."/>
            <person name="Copeland A."/>
            <person name="Lapidus A."/>
            <person name="Glavina del Rio T."/>
            <person name="Dalin E."/>
            <person name="Tice H."/>
            <person name="Bruce D."/>
            <person name="Goodwin L."/>
            <person name="Pitluck S."/>
            <person name="Kyrpides N."/>
            <person name="Mavromatis K."/>
            <person name="Ovchinnikova G."/>
            <person name="Munk A.C."/>
            <person name="Detter J.C."/>
            <person name="Han C."/>
            <person name="Tapia R."/>
            <person name="Land M."/>
            <person name="Hauser L."/>
            <person name="Markowitz V."/>
            <person name="Cheng J.-F."/>
            <person name="Hugenholtz P."/>
            <person name="Woyke T."/>
            <person name="Wu D."/>
            <person name="Tindall B."/>
            <person name="Pomrenke H.G."/>
            <person name="Brambilla E."/>
            <person name="Klenk H.-P."/>
            <person name="Eisen J.A."/>
        </authorList>
    </citation>
    <scope>NUCLEOTIDE SEQUENCE [LARGE SCALE GENOMIC DNA]</scope>
    <source>
        <strain evidence="3">DSM 17093 / CIP 108686 / LMG 22925 / RQ-24</strain>
    </source>
</reference>
<gene>
    <name evidence="2" type="ordered locus">Trad_1891</name>
</gene>
<evidence type="ECO:0000256" key="1">
    <source>
        <dbReference type="SAM" id="MobiDB-lite"/>
    </source>
</evidence>
<dbReference type="RefSeq" id="WP_013178372.1">
    <property type="nucleotide sequence ID" value="NC_014221.1"/>
</dbReference>
<dbReference type="STRING" id="649638.Trad_1891"/>
<evidence type="ECO:0008006" key="4">
    <source>
        <dbReference type="Google" id="ProtNLM"/>
    </source>
</evidence>